<feature type="transmembrane region" description="Helical" evidence="2">
    <location>
        <begin position="217"/>
        <end position="235"/>
    </location>
</feature>
<dbReference type="GO" id="GO:0016020">
    <property type="term" value="C:membrane"/>
    <property type="evidence" value="ECO:0007669"/>
    <property type="project" value="InterPro"/>
</dbReference>
<dbReference type="AlphaFoldDB" id="A0A0S4IZM8"/>
<organism evidence="4 5">
    <name type="scientific">Bodo saltans</name>
    <name type="common">Flagellated protozoan</name>
    <dbReference type="NCBI Taxonomy" id="75058"/>
    <lineage>
        <taxon>Eukaryota</taxon>
        <taxon>Discoba</taxon>
        <taxon>Euglenozoa</taxon>
        <taxon>Kinetoplastea</taxon>
        <taxon>Metakinetoplastina</taxon>
        <taxon>Eubodonida</taxon>
        <taxon>Bodonidae</taxon>
        <taxon>Bodo</taxon>
    </lineage>
</organism>
<sequence length="462" mass="51411">MEIRRRVTNLVIAARPTYQKAPPAITKSLADLEAMAKYQRWLRGVLSALAILAFGVSLIAANTVEQVSDVCVSLLSIFGEVCIYQVYKIKAKYAGVTDPIYRERPSVIHSPHFLMMLGEMFIWSLHAPPFLSYVWEDAETLDFLVWLRLYSVLLYLNHVSFGHRTFCRAISAVADIPLSTSFFLRTAFIFDTFRTSIAILFAGWMSLALLFSKCEGTGVWDSMYFCFVTAATIGYGDISPKTTLGRIVAFFSWVFGLTVVAWVVGLVHEALSLTTAEQNLFTLFQANEMCNVIPVEAAITIQRAFRLTVARKNHRPIIVQSLMGYRLTSQVNKLRALRRQIRSTEASFMAQLASNERAAPVGRKRTPRSRNLASTPQGDTQGSPLGKGNCVVSPSSASVGDARPRTASFLNEVDQRNVGTERLVKVELELDRMIAAAELLRAAACGPRRSRRRSGVGVHRNV</sequence>
<feature type="transmembrane region" description="Helical" evidence="2">
    <location>
        <begin position="143"/>
        <end position="161"/>
    </location>
</feature>
<dbReference type="PROSITE" id="PS50096">
    <property type="entry name" value="IQ"/>
    <property type="match status" value="1"/>
</dbReference>
<feature type="compositionally biased region" description="Polar residues" evidence="1">
    <location>
        <begin position="369"/>
        <end position="383"/>
    </location>
</feature>
<dbReference type="PANTHER" id="PTHR10153">
    <property type="entry name" value="SMALL CONDUCTANCE CALCIUM-ACTIVATED POTASSIUM CHANNEL"/>
    <property type="match status" value="1"/>
</dbReference>
<accession>A0A0S4IZM8</accession>
<name>A0A0S4IZM8_BODSA</name>
<feature type="transmembrane region" description="Helical" evidence="2">
    <location>
        <begin position="67"/>
        <end position="87"/>
    </location>
</feature>
<keyword evidence="5" id="KW-1185">Reference proteome</keyword>
<dbReference type="Pfam" id="PF07885">
    <property type="entry name" value="Ion_trans_2"/>
    <property type="match status" value="1"/>
</dbReference>
<feature type="transmembrane region" description="Helical" evidence="2">
    <location>
        <begin position="247"/>
        <end position="267"/>
    </location>
</feature>
<reference evidence="5" key="1">
    <citation type="submission" date="2015-09" db="EMBL/GenBank/DDBJ databases">
        <authorList>
            <consortium name="Pathogen Informatics"/>
        </authorList>
    </citation>
    <scope>NUCLEOTIDE SEQUENCE [LARGE SCALE GENOMIC DNA]</scope>
    <source>
        <strain evidence="5">Lake Konstanz</strain>
    </source>
</reference>
<feature type="transmembrane region" description="Helical" evidence="2">
    <location>
        <begin position="41"/>
        <end position="61"/>
    </location>
</feature>
<keyword evidence="2" id="KW-0472">Membrane</keyword>
<dbReference type="EMBL" id="CYKH01000548">
    <property type="protein sequence ID" value="CUG05885.1"/>
    <property type="molecule type" value="Genomic_DNA"/>
</dbReference>
<protein>
    <submittedName>
        <fullName evidence="4">Ion transporter, putative</fullName>
    </submittedName>
</protein>
<dbReference type="InterPro" id="IPR013099">
    <property type="entry name" value="K_chnl_dom"/>
</dbReference>
<proteinExistence type="predicted"/>
<evidence type="ECO:0000313" key="4">
    <source>
        <dbReference type="EMBL" id="CUG05885.1"/>
    </source>
</evidence>
<dbReference type="SUPFAM" id="SSF81324">
    <property type="entry name" value="Voltage-gated potassium channels"/>
    <property type="match status" value="1"/>
</dbReference>
<dbReference type="OMA" id="FQANEMC"/>
<evidence type="ECO:0000256" key="1">
    <source>
        <dbReference type="SAM" id="MobiDB-lite"/>
    </source>
</evidence>
<dbReference type="GO" id="GO:0016286">
    <property type="term" value="F:small conductance calcium-activated potassium channel activity"/>
    <property type="evidence" value="ECO:0007669"/>
    <property type="project" value="InterPro"/>
</dbReference>
<keyword evidence="2" id="KW-1133">Transmembrane helix</keyword>
<dbReference type="OrthoDB" id="73653at2759"/>
<feature type="transmembrane region" description="Helical" evidence="2">
    <location>
        <begin position="107"/>
        <end position="123"/>
    </location>
</feature>
<evidence type="ECO:0000313" key="5">
    <source>
        <dbReference type="Proteomes" id="UP000051952"/>
    </source>
</evidence>
<dbReference type="Gene3D" id="1.10.287.70">
    <property type="match status" value="1"/>
</dbReference>
<evidence type="ECO:0000256" key="2">
    <source>
        <dbReference type="SAM" id="Phobius"/>
    </source>
</evidence>
<dbReference type="InterPro" id="IPR015449">
    <property type="entry name" value="K_chnl_Ca-activ_SK"/>
</dbReference>
<dbReference type="VEuPathDB" id="TriTrypDB:BSAL_04905"/>
<dbReference type="Proteomes" id="UP000051952">
    <property type="component" value="Unassembled WGS sequence"/>
</dbReference>
<feature type="region of interest" description="Disordered" evidence="1">
    <location>
        <begin position="356"/>
        <end position="402"/>
    </location>
</feature>
<feature type="domain" description="Potassium channel" evidence="3">
    <location>
        <begin position="201"/>
        <end position="271"/>
    </location>
</feature>
<feature type="transmembrane region" description="Helical" evidence="2">
    <location>
        <begin position="182"/>
        <end position="211"/>
    </location>
</feature>
<evidence type="ECO:0000259" key="3">
    <source>
        <dbReference type="Pfam" id="PF07885"/>
    </source>
</evidence>
<keyword evidence="2" id="KW-0812">Transmembrane</keyword>
<gene>
    <name evidence="4" type="ORF">BSAL_04905</name>
</gene>